<evidence type="ECO:0000256" key="5">
    <source>
        <dbReference type="ARBA" id="ARBA00014116"/>
    </source>
</evidence>
<keyword evidence="16" id="KW-0865">Zymogen</keyword>
<accession>A0A1I1GTA6</accession>
<keyword evidence="7" id="KW-0121">Carboxypeptidase</keyword>
<evidence type="ECO:0000256" key="9">
    <source>
        <dbReference type="ARBA" id="ARBA00022723"/>
    </source>
</evidence>
<dbReference type="PANTHER" id="PTHR12053:SF3">
    <property type="entry name" value="CARBOXYPEPTIDASE Q"/>
    <property type="match status" value="1"/>
</dbReference>
<keyword evidence="8" id="KW-0645">Protease</keyword>
<dbReference type="AlphaFoldDB" id="A0A1I1GTA6"/>
<evidence type="ECO:0000256" key="2">
    <source>
        <dbReference type="ARBA" id="ARBA00004371"/>
    </source>
</evidence>
<evidence type="ECO:0000256" key="4">
    <source>
        <dbReference type="ARBA" id="ARBA00004613"/>
    </source>
</evidence>
<proteinExistence type="predicted"/>
<dbReference type="Gene3D" id="3.40.630.10">
    <property type="entry name" value="Zn peptidases"/>
    <property type="match status" value="1"/>
</dbReference>
<evidence type="ECO:0000313" key="24">
    <source>
        <dbReference type="EMBL" id="SFC14532.1"/>
    </source>
</evidence>
<gene>
    <name evidence="24" type="ORF">SAMN05421747_10565</name>
</gene>
<dbReference type="GO" id="GO:0005576">
    <property type="term" value="C:extracellular region"/>
    <property type="evidence" value="ECO:0007669"/>
    <property type="project" value="UniProtKB-SubCell"/>
</dbReference>
<keyword evidence="15" id="KW-0482">Metalloprotease</keyword>
<dbReference type="GO" id="GO:0070573">
    <property type="term" value="F:metallodipeptidase activity"/>
    <property type="evidence" value="ECO:0007669"/>
    <property type="project" value="InterPro"/>
</dbReference>
<dbReference type="GO" id="GO:0046872">
    <property type="term" value="F:metal ion binding"/>
    <property type="evidence" value="ECO:0007669"/>
    <property type="project" value="UniProtKB-KW"/>
</dbReference>
<name>A0A1I1GTA6_9SPHI</name>
<evidence type="ECO:0000256" key="7">
    <source>
        <dbReference type="ARBA" id="ARBA00022645"/>
    </source>
</evidence>
<evidence type="ECO:0000256" key="8">
    <source>
        <dbReference type="ARBA" id="ARBA00022670"/>
    </source>
</evidence>
<keyword evidence="14" id="KW-0333">Golgi apparatus</keyword>
<dbReference type="Pfam" id="PF04389">
    <property type="entry name" value="Peptidase_M28"/>
    <property type="match status" value="1"/>
</dbReference>
<sequence length="537" mass="59707">MRLYMNIFQVSRYRGVKRTSLAILLGLSSTWADAQPGGTSEAHTLDPVVAQIVKEAHEHSQLQQLAHELLDVVGPRLVGTPQMKHAHDWAVAKYNTWGIEARYEEFGEWRGWERGISHIDMVHPRVKTLAGTQLAWSPTTGGKAVEAEVIVLPQVKDSLAFKAWLPHVKGKYVMVSMPQPTGRPDHNWEQYARPESFEKMKRERDSLTKAWNANIDAMGISSRSLPRILEEAGAAGILECYWSREFGSNKIFGARTTSVPSLDISLEDYGVLYRLAENGHKPRIKVETDSKHLGTVPTFNTIAEIKGSEKPDEYVILSAHFDSWEGGSGATDNGTGTITMMEVARILKKVLPHPKRTILIGHWGSEEQGLNGSRAFVLDHPEIVQKTQAVFNQDNGTGRVASINGSGFLHAYDFMGRWLSAAPREITRDINTDFPGLPSSGGSDHASFAAAGIPAFMLSSLSWGYSTITWHTNLDTYDKLIFDDLTSNVVLIATLAYKASEEPELVNREKRVMPLGRDGQPQQWPVIRQPRRTGVGY</sequence>
<evidence type="ECO:0000259" key="23">
    <source>
        <dbReference type="Pfam" id="PF04389"/>
    </source>
</evidence>
<evidence type="ECO:0000256" key="1">
    <source>
        <dbReference type="ARBA" id="ARBA00004240"/>
    </source>
</evidence>
<evidence type="ECO:0000256" key="6">
    <source>
        <dbReference type="ARBA" id="ARBA00022525"/>
    </source>
</evidence>
<keyword evidence="9" id="KW-0479">Metal-binding</keyword>
<evidence type="ECO:0000313" key="25">
    <source>
        <dbReference type="Proteomes" id="UP000199577"/>
    </source>
</evidence>
<organism evidence="24 25">
    <name type="scientific">Parapedobacter composti</name>
    <dbReference type="NCBI Taxonomy" id="623281"/>
    <lineage>
        <taxon>Bacteria</taxon>
        <taxon>Pseudomonadati</taxon>
        <taxon>Bacteroidota</taxon>
        <taxon>Sphingobacteriia</taxon>
        <taxon>Sphingobacteriales</taxon>
        <taxon>Sphingobacteriaceae</taxon>
        <taxon>Parapedobacter</taxon>
    </lineage>
</organism>
<dbReference type="GO" id="GO:0005764">
    <property type="term" value="C:lysosome"/>
    <property type="evidence" value="ECO:0007669"/>
    <property type="project" value="UniProtKB-SubCell"/>
</dbReference>
<dbReference type="GO" id="GO:0004180">
    <property type="term" value="F:carboxypeptidase activity"/>
    <property type="evidence" value="ECO:0007669"/>
    <property type="project" value="UniProtKB-KW"/>
</dbReference>
<protein>
    <recommendedName>
        <fullName evidence="5">Carboxypeptidase Q</fullName>
    </recommendedName>
    <alternativeName>
        <fullName evidence="20">Plasma glutamate carboxypeptidase</fullName>
    </alternativeName>
</protein>
<reference evidence="24 25" key="1">
    <citation type="submission" date="2016-10" db="EMBL/GenBank/DDBJ databases">
        <authorList>
            <person name="de Groot N.N."/>
        </authorList>
    </citation>
    <scope>NUCLEOTIDE SEQUENCE [LARGE SCALE GENOMIC DNA]</scope>
    <source>
        <strain evidence="24 25">DSM 22900</strain>
    </source>
</reference>
<dbReference type="GO" id="GO:0006508">
    <property type="term" value="P:proteolysis"/>
    <property type="evidence" value="ECO:0007669"/>
    <property type="project" value="UniProtKB-KW"/>
</dbReference>
<evidence type="ECO:0000256" key="3">
    <source>
        <dbReference type="ARBA" id="ARBA00004555"/>
    </source>
</evidence>
<evidence type="ECO:0000256" key="19">
    <source>
        <dbReference type="ARBA" id="ARBA00025833"/>
    </source>
</evidence>
<evidence type="ECO:0000256" key="12">
    <source>
        <dbReference type="ARBA" id="ARBA00022824"/>
    </source>
</evidence>
<evidence type="ECO:0000256" key="16">
    <source>
        <dbReference type="ARBA" id="ARBA00023145"/>
    </source>
</evidence>
<evidence type="ECO:0000256" key="18">
    <source>
        <dbReference type="ARBA" id="ARBA00023228"/>
    </source>
</evidence>
<keyword evidence="11" id="KW-0378">Hydrolase</keyword>
<keyword evidence="25" id="KW-1185">Reference proteome</keyword>
<dbReference type="SUPFAM" id="SSF53187">
    <property type="entry name" value="Zn-dependent exopeptidases"/>
    <property type="match status" value="1"/>
</dbReference>
<evidence type="ECO:0000256" key="15">
    <source>
        <dbReference type="ARBA" id="ARBA00023049"/>
    </source>
</evidence>
<feature type="region of interest" description="Disordered" evidence="21">
    <location>
        <begin position="516"/>
        <end position="537"/>
    </location>
</feature>
<dbReference type="PANTHER" id="PTHR12053">
    <property type="entry name" value="PROTEASE FAMILY M28 PLASMA GLUTAMATE CARBOXYPEPTIDASE-RELATED"/>
    <property type="match status" value="1"/>
</dbReference>
<dbReference type="Proteomes" id="UP000199577">
    <property type="component" value="Unassembled WGS sequence"/>
</dbReference>
<keyword evidence="12" id="KW-0256">Endoplasmic reticulum</keyword>
<evidence type="ECO:0000256" key="17">
    <source>
        <dbReference type="ARBA" id="ARBA00023180"/>
    </source>
</evidence>
<feature type="signal peptide" evidence="22">
    <location>
        <begin position="1"/>
        <end position="34"/>
    </location>
</feature>
<feature type="domain" description="Peptidase M28" evidence="23">
    <location>
        <begin position="300"/>
        <end position="482"/>
    </location>
</feature>
<evidence type="ECO:0000256" key="20">
    <source>
        <dbReference type="ARBA" id="ARBA00033328"/>
    </source>
</evidence>
<dbReference type="EMBL" id="FOLL01000005">
    <property type="protein sequence ID" value="SFC14532.1"/>
    <property type="molecule type" value="Genomic_DNA"/>
</dbReference>
<keyword evidence="13" id="KW-0862">Zinc</keyword>
<dbReference type="InterPro" id="IPR007484">
    <property type="entry name" value="Peptidase_M28"/>
</dbReference>
<dbReference type="InterPro" id="IPR039866">
    <property type="entry name" value="CPQ"/>
</dbReference>
<evidence type="ECO:0000256" key="10">
    <source>
        <dbReference type="ARBA" id="ARBA00022729"/>
    </source>
</evidence>
<dbReference type="RefSeq" id="WP_244518763.1">
    <property type="nucleotide sequence ID" value="NZ_FOLL01000005.1"/>
</dbReference>
<evidence type="ECO:0000256" key="14">
    <source>
        <dbReference type="ARBA" id="ARBA00023034"/>
    </source>
</evidence>
<keyword evidence="17" id="KW-0325">Glycoprotein</keyword>
<evidence type="ECO:0000256" key="21">
    <source>
        <dbReference type="SAM" id="MobiDB-lite"/>
    </source>
</evidence>
<keyword evidence="6" id="KW-0964">Secreted</keyword>
<evidence type="ECO:0000256" key="22">
    <source>
        <dbReference type="SAM" id="SignalP"/>
    </source>
</evidence>
<keyword evidence="18" id="KW-0458">Lysosome</keyword>
<keyword evidence="10 22" id="KW-0732">Signal</keyword>
<comment type="subcellular location">
    <subcellularLocation>
        <location evidence="1">Endoplasmic reticulum</location>
    </subcellularLocation>
    <subcellularLocation>
        <location evidence="3">Golgi apparatus</location>
    </subcellularLocation>
    <subcellularLocation>
        <location evidence="2">Lysosome</location>
    </subcellularLocation>
    <subcellularLocation>
        <location evidence="4">Secreted</location>
    </subcellularLocation>
</comment>
<feature type="chain" id="PRO_5011698447" description="Carboxypeptidase Q" evidence="22">
    <location>
        <begin position="35"/>
        <end position="537"/>
    </location>
</feature>
<dbReference type="Gene3D" id="3.50.30.30">
    <property type="match status" value="1"/>
</dbReference>
<evidence type="ECO:0000256" key="13">
    <source>
        <dbReference type="ARBA" id="ARBA00022833"/>
    </source>
</evidence>
<comment type="subunit">
    <text evidence="19">Homodimer. The monomeric form is inactive while the homodimer is active.</text>
</comment>
<evidence type="ECO:0000256" key="11">
    <source>
        <dbReference type="ARBA" id="ARBA00022801"/>
    </source>
</evidence>
<dbReference type="STRING" id="623281.SAMN05421747_10565"/>